<gene>
    <name evidence="6" type="ORF">K431DRAFT_69930</name>
</gene>
<evidence type="ECO:0000256" key="3">
    <source>
        <dbReference type="ARBA" id="ARBA00023180"/>
    </source>
</evidence>
<evidence type="ECO:0000256" key="5">
    <source>
        <dbReference type="SAM" id="MobiDB-lite"/>
    </source>
</evidence>
<keyword evidence="7" id="KW-1185">Reference proteome</keyword>
<evidence type="ECO:0000256" key="1">
    <source>
        <dbReference type="ARBA" id="ARBA00022729"/>
    </source>
</evidence>
<dbReference type="Gene3D" id="3.20.20.80">
    <property type="entry name" value="Glycosidases"/>
    <property type="match status" value="1"/>
</dbReference>
<dbReference type="AlphaFoldDB" id="A0A9P4Q8P6"/>
<keyword evidence="4" id="KW-0808">Transferase</keyword>
<comment type="caution">
    <text evidence="6">The sequence shown here is derived from an EMBL/GenBank/DDBJ whole genome shotgun (WGS) entry which is preliminary data.</text>
</comment>
<dbReference type="GO" id="GO:0016787">
    <property type="term" value="F:hydrolase activity"/>
    <property type="evidence" value="ECO:0007669"/>
    <property type="project" value="UniProtKB-KW"/>
</dbReference>
<dbReference type="GO" id="GO:0098552">
    <property type="term" value="C:side of membrane"/>
    <property type="evidence" value="ECO:0007669"/>
    <property type="project" value="UniProtKB-KW"/>
</dbReference>
<proteinExistence type="inferred from homology"/>
<evidence type="ECO:0000256" key="4">
    <source>
        <dbReference type="RuleBase" id="RU361209"/>
    </source>
</evidence>
<comment type="similarity">
    <text evidence="4">Belongs to the glycosyl hydrolase 72 family.</text>
</comment>
<dbReference type="GO" id="GO:0005886">
    <property type="term" value="C:plasma membrane"/>
    <property type="evidence" value="ECO:0007669"/>
    <property type="project" value="UniProtKB-SubCell"/>
</dbReference>
<dbReference type="OrthoDB" id="1055148at2759"/>
<dbReference type="InterPro" id="IPR004886">
    <property type="entry name" value="Glucanosyltransferase"/>
</dbReference>
<feature type="region of interest" description="Disordered" evidence="5">
    <location>
        <begin position="115"/>
        <end position="147"/>
    </location>
</feature>
<feature type="compositionally biased region" description="Polar residues" evidence="5">
    <location>
        <begin position="126"/>
        <end position="140"/>
    </location>
</feature>
<keyword evidence="4" id="KW-0472">Membrane</keyword>
<keyword evidence="6" id="KW-0378">Hydrolase</keyword>
<protein>
    <recommendedName>
        <fullName evidence="4">1,3-beta-glucanosyltransferase</fullName>
        <ecNumber evidence="4">2.4.1.-</ecNumber>
    </recommendedName>
</protein>
<comment type="subcellular location">
    <subcellularLocation>
        <location evidence="4">Cell membrane</location>
        <topology evidence="4">Lipid-anchor</topology>
        <topology evidence="4">GPI-anchor</topology>
    </subcellularLocation>
</comment>
<organism evidence="6 7">
    <name type="scientific">Polychaeton citri CBS 116435</name>
    <dbReference type="NCBI Taxonomy" id="1314669"/>
    <lineage>
        <taxon>Eukaryota</taxon>
        <taxon>Fungi</taxon>
        <taxon>Dikarya</taxon>
        <taxon>Ascomycota</taxon>
        <taxon>Pezizomycotina</taxon>
        <taxon>Dothideomycetes</taxon>
        <taxon>Dothideomycetidae</taxon>
        <taxon>Capnodiales</taxon>
        <taxon>Capnodiaceae</taxon>
        <taxon>Polychaeton</taxon>
    </lineage>
</organism>
<dbReference type="PANTHER" id="PTHR31468:SF2">
    <property type="entry name" value="1,3-BETA-GLUCANOSYLTRANSFERASE GAS1"/>
    <property type="match status" value="1"/>
</dbReference>
<comment type="function">
    <text evidence="4">Splits internally a 1,3-beta-glucan molecule and transfers the newly generated reducing end (the donor) to the non-reducing end of another 1,3-beta-glucan molecule (the acceptor) forming a 1,3-beta linkage, resulting in the elongation of 1,3-beta-glucan chains in the cell wall.</text>
</comment>
<keyword evidence="4" id="KW-0449">Lipoprotein</keyword>
<dbReference type="GO" id="GO:0031505">
    <property type="term" value="P:fungal-type cell wall organization"/>
    <property type="evidence" value="ECO:0007669"/>
    <property type="project" value="TreeGrafter"/>
</dbReference>
<accession>A0A9P4Q8P6</accession>
<keyword evidence="1" id="KW-0732">Signal</keyword>
<keyword evidence="2" id="KW-1015">Disulfide bond</keyword>
<dbReference type="PANTHER" id="PTHR31468">
    <property type="entry name" value="1,3-BETA-GLUCANOSYLTRANSFERASE GAS1"/>
    <property type="match status" value="1"/>
</dbReference>
<dbReference type="EC" id="2.4.1.-" evidence="4"/>
<name>A0A9P4Q8P6_9PEZI</name>
<reference evidence="6" key="1">
    <citation type="journal article" date="2020" name="Stud. Mycol.">
        <title>101 Dothideomycetes genomes: a test case for predicting lifestyles and emergence of pathogens.</title>
        <authorList>
            <person name="Haridas S."/>
            <person name="Albert R."/>
            <person name="Binder M."/>
            <person name="Bloem J."/>
            <person name="Labutti K."/>
            <person name="Salamov A."/>
            <person name="Andreopoulos B."/>
            <person name="Baker S."/>
            <person name="Barry K."/>
            <person name="Bills G."/>
            <person name="Bluhm B."/>
            <person name="Cannon C."/>
            <person name="Castanera R."/>
            <person name="Culley D."/>
            <person name="Daum C."/>
            <person name="Ezra D."/>
            <person name="Gonzalez J."/>
            <person name="Henrissat B."/>
            <person name="Kuo A."/>
            <person name="Liang C."/>
            <person name="Lipzen A."/>
            <person name="Lutzoni F."/>
            <person name="Magnuson J."/>
            <person name="Mondo S."/>
            <person name="Nolan M."/>
            <person name="Ohm R."/>
            <person name="Pangilinan J."/>
            <person name="Park H.-J."/>
            <person name="Ramirez L."/>
            <person name="Alfaro M."/>
            <person name="Sun H."/>
            <person name="Tritt A."/>
            <person name="Yoshinaga Y."/>
            <person name="Zwiers L.-H."/>
            <person name="Turgeon B."/>
            <person name="Goodwin S."/>
            <person name="Spatafora J."/>
            <person name="Crous P."/>
            <person name="Grigoriev I."/>
        </authorList>
    </citation>
    <scope>NUCLEOTIDE SEQUENCE</scope>
    <source>
        <strain evidence="6">CBS 116435</strain>
    </source>
</reference>
<keyword evidence="3" id="KW-0325">Glycoprotein</keyword>
<dbReference type="EMBL" id="MU003789">
    <property type="protein sequence ID" value="KAF2721640.1"/>
    <property type="molecule type" value="Genomic_DNA"/>
</dbReference>
<sequence>MNRMAHSTIPVFFSEYGSNARQHRVFEETKALFLPRMCQTFSGGCVYEFWQGANGYGLVELLKTSNPSQSAAFQKTLARANDPNVVIEKRQRGQDILLIYHDFVNYKNNLATARELEPASQEGMKETSTSLEDNSPTQMTWPWEPENQEPVSCVEWRHIEELLEMALED</sequence>
<keyword evidence="4" id="KW-0336">GPI-anchor</keyword>
<dbReference type="GO" id="GO:0071970">
    <property type="term" value="P:fungal-type cell wall (1-&gt;3)-beta-D-glucan biosynthetic process"/>
    <property type="evidence" value="ECO:0007669"/>
    <property type="project" value="TreeGrafter"/>
</dbReference>
<dbReference type="Proteomes" id="UP000799441">
    <property type="component" value="Unassembled WGS sequence"/>
</dbReference>
<evidence type="ECO:0000313" key="6">
    <source>
        <dbReference type="EMBL" id="KAF2721640.1"/>
    </source>
</evidence>
<dbReference type="Pfam" id="PF03198">
    <property type="entry name" value="Glyco_hydro_72"/>
    <property type="match status" value="1"/>
</dbReference>
<dbReference type="GO" id="GO:0042124">
    <property type="term" value="F:1,3-beta-glucanosyltransferase activity"/>
    <property type="evidence" value="ECO:0007669"/>
    <property type="project" value="TreeGrafter"/>
</dbReference>
<evidence type="ECO:0000256" key="2">
    <source>
        <dbReference type="ARBA" id="ARBA00023157"/>
    </source>
</evidence>
<evidence type="ECO:0000313" key="7">
    <source>
        <dbReference type="Proteomes" id="UP000799441"/>
    </source>
</evidence>